<feature type="compositionally biased region" description="Pro residues" evidence="1">
    <location>
        <begin position="470"/>
        <end position="481"/>
    </location>
</feature>
<keyword evidence="3" id="KW-1185">Reference proteome</keyword>
<evidence type="ECO:0000256" key="1">
    <source>
        <dbReference type="SAM" id="MobiDB-lite"/>
    </source>
</evidence>
<feature type="region of interest" description="Disordered" evidence="1">
    <location>
        <begin position="462"/>
        <end position="492"/>
    </location>
</feature>
<dbReference type="EMBL" id="JARJLG010000091">
    <property type="protein sequence ID" value="KAJ7748163.1"/>
    <property type="molecule type" value="Genomic_DNA"/>
</dbReference>
<reference evidence="2" key="1">
    <citation type="submission" date="2023-03" db="EMBL/GenBank/DDBJ databases">
        <title>Massive genome expansion in bonnet fungi (Mycena s.s.) driven by repeated elements and novel gene families across ecological guilds.</title>
        <authorList>
            <consortium name="Lawrence Berkeley National Laboratory"/>
            <person name="Harder C.B."/>
            <person name="Miyauchi S."/>
            <person name="Viragh M."/>
            <person name="Kuo A."/>
            <person name="Thoen E."/>
            <person name="Andreopoulos B."/>
            <person name="Lu D."/>
            <person name="Skrede I."/>
            <person name="Drula E."/>
            <person name="Henrissat B."/>
            <person name="Morin E."/>
            <person name="Kohler A."/>
            <person name="Barry K."/>
            <person name="LaButti K."/>
            <person name="Morin E."/>
            <person name="Salamov A."/>
            <person name="Lipzen A."/>
            <person name="Mereny Z."/>
            <person name="Hegedus B."/>
            <person name="Baldrian P."/>
            <person name="Stursova M."/>
            <person name="Weitz H."/>
            <person name="Taylor A."/>
            <person name="Grigoriev I.V."/>
            <person name="Nagy L.G."/>
            <person name="Martin F."/>
            <person name="Kauserud H."/>
        </authorList>
    </citation>
    <scope>NUCLEOTIDE SEQUENCE</scope>
    <source>
        <strain evidence="2">CBHHK188m</strain>
    </source>
</reference>
<evidence type="ECO:0000313" key="2">
    <source>
        <dbReference type="EMBL" id="KAJ7748163.1"/>
    </source>
</evidence>
<feature type="compositionally biased region" description="Basic and acidic residues" evidence="1">
    <location>
        <begin position="531"/>
        <end position="542"/>
    </location>
</feature>
<sequence length="798" mass="88088">MSIATVPILTPCKKALTAAQSDFLTARVNDMNTYVFTKPSFTMRRAWIHKNIVPAVIEFFQLTVTRSLKQPRGSNPSSAPKRLTFAGVVATKKAGQSKARKALTIFGPWRPMQLTMDNSPIPSSANEVEIRLPTSPVGRMLLELVPPLNKQDFQVAVCPHGHMHYHQFEDGEGDQGAIGSWTLRCSRPVGALLRNDGACGQRCPTQYGKHRPMQEVHQLIRLRDHFKRQNDAVNRLATHLQGLDDALGEFWAAGDCLPLPKQAAELLSRKLEVARTNVEHLYMGVIPADPDVLEHIGDLPPSPREEGSPPESTKKVKGDGSYERDWFEELVDDDYIDETPGLDVPDEVLPLILPTPRNEASPPRLIRAIIFGRGRKPPYHPYHGILCVPNPKAFLVSDFRFPSGLRGARFRYYCIFTEKYLPADEAIDLTGRGRFMVFVKLDMALFDCAGSGKWEERARDLARLEQEPSSPLPSSSPPPWSSQPTGPGPVNAVASLSRNMMVTSSPTAVASSLKSSPVASGSTSSTGKLSLKREGPQVESRRPAKKSKGSNSTVDPSENPPPAASPAAEPVPTGPGSALNPYRCGRSHGTRPTLNAILSIEQMSCENLCRDIVLYQGAPLLHGQGESSKGEWAAWAELAISLPPAVASTREMRTAQRYAGLLFEYARALLLVWRRCTNAELVQRQWADHSPPSLSTRFIRSGEPDNTTLSKSSGGFPAHPTKHHPLFMARMYEQAHNSPCQSRHLHWTSSNDEWKETKVFTDGESIERGWAELALTSSEKEQSLGRRPDVIEENSGLW</sequence>
<feature type="region of interest" description="Disordered" evidence="1">
    <location>
        <begin position="293"/>
        <end position="320"/>
    </location>
</feature>
<dbReference type="AlphaFoldDB" id="A0AAD7IQ67"/>
<gene>
    <name evidence="2" type="ORF">DFH07DRAFT_775788</name>
</gene>
<feature type="region of interest" description="Disordered" evidence="1">
    <location>
        <begin position="507"/>
        <end position="585"/>
    </location>
</feature>
<evidence type="ECO:0000313" key="3">
    <source>
        <dbReference type="Proteomes" id="UP001215280"/>
    </source>
</evidence>
<name>A0AAD7IQ67_9AGAR</name>
<comment type="caution">
    <text evidence="2">The sequence shown here is derived from an EMBL/GenBank/DDBJ whole genome shotgun (WGS) entry which is preliminary data.</text>
</comment>
<accession>A0AAD7IQ67</accession>
<proteinExistence type="predicted"/>
<dbReference type="Proteomes" id="UP001215280">
    <property type="component" value="Unassembled WGS sequence"/>
</dbReference>
<organism evidence="2 3">
    <name type="scientific">Mycena maculata</name>
    <dbReference type="NCBI Taxonomy" id="230809"/>
    <lineage>
        <taxon>Eukaryota</taxon>
        <taxon>Fungi</taxon>
        <taxon>Dikarya</taxon>
        <taxon>Basidiomycota</taxon>
        <taxon>Agaricomycotina</taxon>
        <taxon>Agaricomycetes</taxon>
        <taxon>Agaricomycetidae</taxon>
        <taxon>Agaricales</taxon>
        <taxon>Marasmiineae</taxon>
        <taxon>Mycenaceae</taxon>
        <taxon>Mycena</taxon>
    </lineage>
</organism>
<protein>
    <submittedName>
        <fullName evidence="2">Uncharacterized protein</fullName>
    </submittedName>
</protein>
<feature type="compositionally biased region" description="Low complexity" evidence="1">
    <location>
        <begin position="520"/>
        <end position="529"/>
    </location>
</feature>
<feature type="compositionally biased region" description="Polar residues" evidence="1">
    <location>
        <begin position="507"/>
        <end position="519"/>
    </location>
</feature>